<protein>
    <submittedName>
        <fullName evidence="2">Type II secretory pathway component PulJ</fullName>
    </submittedName>
</protein>
<keyword evidence="1" id="KW-0472">Membrane</keyword>
<comment type="caution">
    <text evidence="2">The sequence shown here is derived from an EMBL/GenBank/DDBJ whole genome shotgun (WGS) entry which is preliminary data.</text>
</comment>
<evidence type="ECO:0000256" key="1">
    <source>
        <dbReference type="SAM" id="Phobius"/>
    </source>
</evidence>
<keyword evidence="3" id="KW-1185">Reference proteome</keyword>
<evidence type="ECO:0000313" key="2">
    <source>
        <dbReference type="EMBL" id="MBP1931271.1"/>
    </source>
</evidence>
<keyword evidence="1" id="KW-1133">Transmembrane helix</keyword>
<evidence type="ECO:0000313" key="3">
    <source>
        <dbReference type="Proteomes" id="UP001519343"/>
    </source>
</evidence>
<reference evidence="2 3" key="1">
    <citation type="submission" date="2021-03" db="EMBL/GenBank/DDBJ databases">
        <title>Genomic Encyclopedia of Type Strains, Phase IV (KMG-IV): sequencing the most valuable type-strain genomes for metagenomic binning, comparative biology and taxonomic classification.</title>
        <authorList>
            <person name="Goeker M."/>
        </authorList>
    </citation>
    <scope>NUCLEOTIDE SEQUENCE [LARGE SCALE GENOMIC DNA]</scope>
    <source>
        <strain evidence="2 3">DSM 24738</strain>
    </source>
</reference>
<sequence>MLYYGIAVVVLAILILALVSVGILSGMNEFYKSEQQAELEQDLKIRV</sequence>
<dbReference type="Proteomes" id="UP001519343">
    <property type="component" value="Unassembled WGS sequence"/>
</dbReference>
<keyword evidence="1" id="KW-0812">Transmembrane</keyword>
<accession>A0ABS4GLX7</accession>
<gene>
    <name evidence="2" type="ORF">J2Z37_001268</name>
</gene>
<dbReference type="RefSeq" id="WP_209809341.1">
    <property type="nucleotide sequence ID" value="NZ_JAGGKT010000002.1"/>
</dbReference>
<dbReference type="EMBL" id="JAGGKT010000002">
    <property type="protein sequence ID" value="MBP1931271.1"/>
    <property type="molecule type" value="Genomic_DNA"/>
</dbReference>
<name>A0ABS4GLX7_9BACL</name>
<organism evidence="2 3">
    <name type="scientific">Ammoniphilus resinae</name>
    <dbReference type="NCBI Taxonomy" id="861532"/>
    <lineage>
        <taxon>Bacteria</taxon>
        <taxon>Bacillati</taxon>
        <taxon>Bacillota</taxon>
        <taxon>Bacilli</taxon>
        <taxon>Bacillales</taxon>
        <taxon>Paenibacillaceae</taxon>
        <taxon>Aneurinibacillus group</taxon>
        <taxon>Ammoniphilus</taxon>
    </lineage>
</organism>
<feature type="transmembrane region" description="Helical" evidence="1">
    <location>
        <begin position="6"/>
        <end position="26"/>
    </location>
</feature>
<proteinExistence type="predicted"/>